<sequence>MKDHLLELTKRYANHRIWVTGYSLGGSLASMTALYMAKKELVDKKLVR</sequence>
<feature type="transmembrane region" description="Helical" evidence="1">
    <location>
        <begin position="17"/>
        <end position="37"/>
    </location>
</feature>
<keyword evidence="1" id="KW-1133">Transmembrane helix</keyword>
<dbReference type="OrthoDB" id="426718at2759"/>
<dbReference type="Proteomes" id="UP000053676">
    <property type="component" value="Unassembled WGS sequence"/>
</dbReference>
<feature type="non-terminal residue" evidence="3">
    <location>
        <position position="48"/>
    </location>
</feature>
<dbReference type="InterPro" id="IPR002921">
    <property type="entry name" value="Fungal_lipase-type"/>
</dbReference>
<dbReference type="Gene3D" id="3.40.50.1820">
    <property type="entry name" value="alpha/beta hydrolase"/>
    <property type="match status" value="1"/>
</dbReference>
<evidence type="ECO:0000313" key="3">
    <source>
        <dbReference type="EMBL" id="ETN78102.1"/>
    </source>
</evidence>
<name>W2TAR0_NECAM</name>
<accession>W2TAR0</accession>
<dbReference type="KEGG" id="nai:NECAME_10580"/>
<dbReference type="GO" id="GO:0006629">
    <property type="term" value="P:lipid metabolic process"/>
    <property type="evidence" value="ECO:0007669"/>
    <property type="project" value="InterPro"/>
</dbReference>
<dbReference type="AlphaFoldDB" id="W2TAR0"/>
<dbReference type="Pfam" id="PF01764">
    <property type="entry name" value="Lipase_3"/>
    <property type="match status" value="1"/>
</dbReference>
<keyword evidence="4" id="KW-1185">Reference proteome</keyword>
<evidence type="ECO:0000313" key="4">
    <source>
        <dbReference type="Proteomes" id="UP000053676"/>
    </source>
</evidence>
<gene>
    <name evidence="3" type="ORF">NECAME_10580</name>
</gene>
<proteinExistence type="predicted"/>
<dbReference type="EMBL" id="KI660084">
    <property type="protein sequence ID" value="ETN78102.1"/>
    <property type="molecule type" value="Genomic_DNA"/>
</dbReference>
<protein>
    <recommendedName>
        <fullName evidence="2">Fungal lipase-type domain-containing protein</fullName>
    </recommendedName>
</protein>
<feature type="domain" description="Fungal lipase-type" evidence="2">
    <location>
        <begin position="1"/>
        <end position="47"/>
    </location>
</feature>
<organism evidence="3 4">
    <name type="scientific">Necator americanus</name>
    <name type="common">Human hookworm</name>
    <dbReference type="NCBI Taxonomy" id="51031"/>
    <lineage>
        <taxon>Eukaryota</taxon>
        <taxon>Metazoa</taxon>
        <taxon>Ecdysozoa</taxon>
        <taxon>Nematoda</taxon>
        <taxon>Chromadorea</taxon>
        <taxon>Rhabditida</taxon>
        <taxon>Rhabditina</taxon>
        <taxon>Rhabditomorpha</taxon>
        <taxon>Strongyloidea</taxon>
        <taxon>Ancylostomatidae</taxon>
        <taxon>Bunostominae</taxon>
        <taxon>Necator</taxon>
    </lineage>
</organism>
<evidence type="ECO:0000256" key="1">
    <source>
        <dbReference type="SAM" id="Phobius"/>
    </source>
</evidence>
<dbReference type="SUPFAM" id="SSF53474">
    <property type="entry name" value="alpha/beta-Hydrolases"/>
    <property type="match status" value="1"/>
</dbReference>
<keyword evidence="1" id="KW-0812">Transmembrane</keyword>
<keyword evidence="1" id="KW-0472">Membrane</keyword>
<evidence type="ECO:0000259" key="2">
    <source>
        <dbReference type="Pfam" id="PF01764"/>
    </source>
</evidence>
<reference evidence="4" key="1">
    <citation type="journal article" date="2014" name="Nat. Genet.">
        <title>Genome of the human hookworm Necator americanus.</title>
        <authorList>
            <person name="Tang Y.T."/>
            <person name="Gao X."/>
            <person name="Rosa B.A."/>
            <person name="Abubucker S."/>
            <person name="Hallsworth-Pepin K."/>
            <person name="Martin J."/>
            <person name="Tyagi R."/>
            <person name="Heizer E."/>
            <person name="Zhang X."/>
            <person name="Bhonagiri-Palsikar V."/>
            <person name="Minx P."/>
            <person name="Warren W.C."/>
            <person name="Wang Q."/>
            <person name="Zhan B."/>
            <person name="Hotez P.J."/>
            <person name="Sternberg P.W."/>
            <person name="Dougall A."/>
            <person name="Gaze S.T."/>
            <person name="Mulvenna J."/>
            <person name="Sotillo J."/>
            <person name="Ranganathan S."/>
            <person name="Rabelo E.M."/>
            <person name="Wilson R.K."/>
            <person name="Felgner P.L."/>
            <person name="Bethony J."/>
            <person name="Hawdon J.M."/>
            <person name="Gasser R.B."/>
            <person name="Loukas A."/>
            <person name="Mitreva M."/>
        </authorList>
    </citation>
    <scope>NUCLEOTIDE SEQUENCE [LARGE SCALE GENOMIC DNA]</scope>
</reference>
<dbReference type="InterPro" id="IPR029058">
    <property type="entry name" value="AB_hydrolase_fold"/>
</dbReference>